<evidence type="ECO:0000259" key="26">
    <source>
        <dbReference type="PROSITE" id="PS50011"/>
    </source>
</evidence>
<keyword evidence="9" id="KW-0808">Transferase</keyword>
<feature type="domain" description="Protein kinase" evidence="26">
    <location>
        <begin position="675"/>
        <end position="984"/>
    </location>
</feature>
<dbReference type="GO" id="GO:0005886">
    <property type="term" value="C:plasma membrane"/>
    <property type="evidence" value="ECO:0007669"/>
    <property type="project" value="UniProtKB-SubCell"/>
</dbReference>
<keyword evidence="28" id="KW-1185">Reference proteome</keyword>
<keyword evidence="17 25" id="KW-0472">Membrane</keyword>
<evidence type="ECO:0000256" key="17">
    <source>
        <dbReference type="ARBA" id="ARBA00023136"/>
    </source>
</evidence>
<evidence type="ECO:0000256" key="2">
    <source>
        <dbReference type="ARBA" id="ARBA00004389"/>
    </source>
</evidence>
<evidence type="ECO:0000256" key="5">
    <source>
        <dbReference type="ARBA" id="ARBA00022475"/>
    </source>
</evidence>
<dbReference type="InterPro" id="IPR008271">
    <property type="entry name" value="Ser/Thr_kinase_AS"/>
</dbReference>
<keyword evidence="13" id="KW-0547">Nucleotide-binding</keyword>
<dbReference type="FunFam" id="3.80.10.10:FF:000275">
    <property type="entry name" value="Leucine-rich repeat receptor-like protein kinase"/>
    <property type="match status" value="1"/>
</dbReference>
<evidence type="ECO:0000256" key="21">
    <source>
        <dbReference type="ARBA" id="ARBA00048679"/>
    </source>
</evidence>
<keyword evidence="8" id="KW-0433">Leucine-rich repeat</keyword>
<dbReference type="SMART" id="SM00369">
    <property type="entry name" value="LRR_TYP"/>
    <property type="match status" value="8"/>
</dbReference>
<evidence type="ECO:0000313" key="27">
    <source>
        <dbReference type="EMBL" id="WOK93893.1"/>
    </source>
</evidence>
<dbReference type="PROSITE" id="PS50011">
    <property type="entry name" value="PROTEIN_KINASE_DOM"/>
    <property type="match status" value="1"/>
</dbReference>
<keyword evidence="15" id="KW-0067">ATP-binding</keyword>
<proteinExistence type="inferred from homology"/>
<evidence type="ECO:0000256" key="19">
    <source>
        <dbReference type="ARBA" id="ARBA00023180"/>
    </source>
</evidence>
<dbReference type="EC" id="2.7.11.1" evidence="4"/>
<evidence type="ECO:0000256" key="11">
    <source>
        <dbReference type="ARBA" id="ARBA00022729"/>
    </source>
</evidence>
<evidence type="ECO:0000256" key="12">
    <source>
        <dbReference type="ARBA" id="ARBA00022737"/>
    </source>
</evidence>
<evidence type="ECO:0000256" key="7">
    <source>
        <dbReference type="ARBA" id="ARBA00022553"/>
    </source>
</evidence>
<evidence type="ECO:0000256" key="18">
    <source>
        <dbReference type="ARBA" id="ARBA00023170"/>
    </source>
</evidence>
<evidence type="ECO:0000256" key="23">
    <source>
        <dbReference type="ARBA" id="ARBA00056628"/>
    </source>
</evidence>
<comment type="catalytic activity">
    <reaction evidence="20">
        <text>L-threonyl-[protein] + ATP = O-phospho-L-threonyl-[protein] + ADP + H(+)</text>
        <dbReference type="Rhea" id="RHEA:46608"/>
        <dbReference type="Rhea" id="RHEA-COMP:11060"/>
        <dbReference type="Rhea" id="RHEA-COMP:11605"/>
        <dbReference type="ChEBI" id="CHEBI:15378"/>
        <dbReference type="ChEBI" id="CHEBI:30013"/>
        <dbReference type="ChEBI" id="CHEBI:30616"/>
        <dbReference type="ChEBI" id="CHEBI:61977"/>
        <dbReference type="ChEBI" id="CHEBI:456216"/>
        <dbReference type="EC" id="2.7.11.1"/>
    </reaction>
</comment>
<keyword evidence="10 25" id="KW-0812">Transmembrane</keyword>
<dbReference type="InterPro" id="IPR003591">
    <property type="entry name" value="Leu-rich_rpt_typical-subtyp"/>
</dbReference>
<evidence type="ECO:0000256" key="6">
    <source>
        <dbReference type="ARBA" id="ARBA00022527"/>
    </source>
</evidence>
<dbReference type="InterPro" id="IPR001611">
    <property type="entry name" value="Leu-rich_rpt"/>
</dbReference>
<evidence type="ECO:0000256" key="24">
    <source>
        <dbReference type="ARBA" id="ARBA00072040"/>
    </source>
</evidence>
<comment type="catalytic activity">
    <reaction evidence="21">
        <text>L-seryl-[protein] + ATP = O-phospho-L-seryl-[protein] + ADP + H(+)</text>
        <dbReference type="Rhea" id="RHEA:17989"/>
        <dbReference type="Rhea" id="RHEA-COMP:9863"/>
        <dbReference type="Rhea" id="RHEA-COMP:11604"/>
        <dbReference type="ChEBI" id="CHEBI:15378"/>
        <dbReference type="ChEBI" id="CHEBI:29999"/>
        <dbReference type="ChEBI" id="CHEBI:30616"/>
        <dbReference type="ChEBI" id="CHEBI:83421"/>
        <dbReference type="ChEBI" id="CHEBI:456216"/>
        <dbReference type="EC" id="2.7.11.1"/>
    </reaction>
</comment>
<keyword evidence="18 27" id="KW-0675">Receptor</keyword>
<dbReference type="InterPro" id="IPR051809">
    <property type="entry name" value="Plant_receptor-like_S/T_kinase"/>
</dbReference>
<keyword evidence="19" id="KW-0325">Glycoprotein</keyword>
<dbReference type="SUPFAM" id="SSF56112">
    <property type="entry name" value="Protein kinase-like (PK-like)"/>
    <property type="match status" value="1"/>
</dbReference>
<evidence type="ECO:0000256" key="10">
    <source>
        <dbReference type="ARBA" id="ARBA00022692"/>
    </source>
</evidence>
<protein>
    <recommendedName>
        <fullName evidence="24">Receptor kinase-like protein Xa21</fullName>
        <ecNumber evidence="4">2.7.11.1</ecNumber>
    </recommendedName>
</protein>
<dbReference type="Pfam" id="PF08263">
    <property type="entry name" value="LRRNT_2"/>
    <property type="match status" value="1"/>
</dbReference>
<name>A0AAQ3Q0D0_9LILI</name>
<dbReference type="InterPro" id="IPR032675">
    <property type="entry name" value="LRR_dom_sf"/>
</dbReference>
<reference evidence="27 28" key="1">
    <citation type="submission" date="2023-10" db="EMBL/GenBank/DDBJ databases">
        <title>Chromosome-scale genome assembly provides insights into flower coloration mechanisms of Canna indica.</title>
        <authorList>
            <person name="Li C."/>
        </authorList>
    </citation>
    <scope>NUCLEOTIDE SEQUENCE [LARGE SCALE GENOMIC DNA]</scope>
    <source>
        <tissue evidence="27">Flower</tissue>
    </source>
</reference>
<dbReference type="FunFam" id="3.80.10.10:FF:000288">
    <property type="entry name" value="LRR receptor-like serine/threonine-protein kinase EFR"/>
    <property type="match status" value="1"/>
</dbReference>
<dbReference type="GO" id="GO:0004674">
    <property type="term" value="F:protein serine/threonine kinase activity"/>
    <property type="evidence" value="ECO:0007669"/>
    <property type="project" value="UniProtKB-KW"/>
</dbReference>
<organism evidence="27 28">
    <name type="scientific">Canna indica</name>
    <name type="common">Indian-shot</name>
    <dbReference type="NCBI Taxonomy" id="4628"/>
    <lineage>
        <taxon>Eukaryota</taxon>
        <taxon>Viridiplantae</taxon>
        <taxon>Streptophyta</taxon>
        <taxon>Embryophyta</taxon>
        <taxon>Tracheophyta</taxon>
        <taxon>Spermatophyta</taxon>
        <taxon>Magnoliopsida</taxon>
        <taxon>Liliopsida</taxon>
        <taxon>Zingiberales</taxon>
        <taxon>Cannaceae</taxon>
        <taxon>Canna</taxon>
    </lineage>
</organism>
<keyword evidence="6" id="KW-0723">Serine/threonine-protein kinase</keyword>
<comment type="function">
    <text evidence="23">The processed protein kinase Xa21 chain released by protein cleavage after X.oryzae pv. oryzae protein Ax21 detection translocates into the nucleus where it can bind and regulate WRKY62, a transcription factor. Confers resistance to the bacterial pathogen X.oryzae pv. oryzae (Xoo).</text>
</comment>
<dbReference type="InterPro" id="IPR013210">
    <property type="entry name" value="LRR_N_plant-typ"/>
</dbReference>
<evidence type="ECO:0000256" key="14">
    <source>
        <dbReference type="ARBA" id="ARBA00022777"/>
    </source>
</evidence>
<dbReference type="SUPFAM" id="SSF52058">
    <property type="entry name" value="L domain-like"/>
    <property type="match status" value="1"/>
</dbReference>
<dbReference type="SUPFAM" id="SSF52047">
    <property type="entry name" value="RNI-like"/>
    <property type="match status" value="1"/>
</dbReference>
<keyword evidence="11" id="KW-0732">Signal</keyword>
<dbReference type="InterPro" id="IPR011009">
    <property type="entry name" value="Kinase-like_dom_sf"/>
</dbReference>
<dbReference type="PANTHER" id="PTHR27008:SF596">
    <property type="entry name" value="OS02G0215500 PROTEIN"/>
    <property type="match status" value="1"/>
</dbReference>
<evidence type="ECO:0000256" key="16">
    <source>
        <dbReference type="ARBA" id="ARBA00022989"/>
    </source>
</evidence>
<dbReference type="Gene3D" id="3.30.200.20">
    <property type="entry name" value="Phosphorylase Kinase, domain 1"/>
    <property type="match status" value="1"/>
</dbReference>
<keyword evidence="14 27" id="KW-0418">Kinase</keyword>
<dbReference type="FunFam" id="1.10.510.10:FF:000358">
    <property type="entry name" value="Putative leucine-rich repeat receptor-like serine/threonine-protein kinase"/>
    <property type="match status" value="1"/>
</dbReference>
<dbReference type="Gene3D" id="1.10.510.10">
    <property type="entry name" value="Transferase(Phosphotransferase) domain 1"/>
    <property type="match status" value="1"/>
</dbReference>
<evidence type="ECO:0000256" key="3">
    <source>
        <dbReference type="ARBA" id="ARBA00008684"/>
    </source>
</evidence>
<evidence type="ECO:0000256" key="25">
    <source>
        <dbReference type="SAM" id="Phobius"/>
    </source>
</evidence>
<dbReference type="FunFam" id="3.30.200.20:FF:000432">
    <property type="entry name" value="LRR receptor-like serine/threonine-protein kinase EFR"/>
    <property type="match status" value="1"/>
</dbReference>
<evidence type="ECO:0000256" key="8">
    <source>
        <dbReference type="ARBA" id="ARBA00022614"/>
    </source>
</evidence>
<evidence type="ECO:0000256" key="22">
    <source>
        <dbReference type="ARBA" id="ARBA00054320"/>
    </source>
</evidence>
<accession>A0AAQ3Q0D0</accession>
<dbReference type="EMBL" id="CP136890">
    <property type="protein sequence ID" value="WOK93893.1"/>
    <property type="molecule type" value="Genomic_DNA"/>
</dbReference>
<dbReference type="Pfam" id="PF23598">
    <property type="entry name" value="LRR_14"/>
    <property type="match status" value="1"/>
</dbReference>
<dbReference type="AlphaFoldDB" id="A0AAQ3Q0D0"/>
<dbReference type="GO" id="GO:0005789">
    <property type="term" value="C:endoplasmic reticulum membrane"/>
    <property type="evidence" value="ECO:0007669"/>
    <property type="project" value="UniProtKB-SubCell"/>
</dbReference>
<keyword evidence="7" id="KW-0597">Phosphoprotein</keyword>
<dbReference type="InterPro" id="IPR055414">
    <property type="entry name" value="LRR_R13L4/SHOC2-like"/>
</dbReference>
<dbReference type="Pfam" id="PF00560">
    <property type="entry name" value="LRR_1"/>
    <property type="match status" value="8"/>
</dbReference>
<dbReference type="CDD" id="cd14066">
    <property type="entry name" value="STKc_IRAK"/>
    <property type="match status" value="1"/>
</dbReference>
<evidence type="ECO:0000313" key="28">
    <source>
        <dbReference type="Proteomes" id="UP001327560"/>
    </source>
</evidence>
<keyword evidence="16 25" id="KW-1133">Transmembrane helix</keyword>
<dbReference type="SMART" id="SM00220">
    <property type="entry name" value="S_TKc"/>
    <property type="match status" value="1"/>
</dbReference>
<keyword evidence="5" id="KW-1003">Cell membrane</keyword>
<evidence type="ECO:0000256" key="1">
    <source>
        <dbReference type="ARBA" id="ARBA00004251"/>
    </source>
</evidence>
<dbReference type="GO" id="GO:0005524">
    <property type="term" value="F:ATP binding"/>
    <property type="evidence" value="ECO:0007669"/>
    <property type="project" value="UniProtKB-KW"/>
</dbReference>
<comment type="subcellular location">
    <subcellularLocation>
        <location evidence="1">Cell membrane</location>
        <topology evidence="1">Single-pass type I membrane protein</topology>
    </subcellularLocation>
    <subcellularLocation>
        <location evidence="2">Endoplasmic reticulum membrane</location>
        <topology evidence="2">Single-pass membrane protein</topology>
    </subcellularLocation>
</comment>
<evidence type="ECO:0000256" key="20">
    <source>
        <dbReference type="ARBA" id="ARBA00047899"/>
    </source>
</evidence>
<keyword evidence="12" id="KW-0677">Repeat</keyword>
<dbReference type="Proteomes" id="UP001327560">
    <property type="component" value="Chromosome 1"/>
</dbReference>
<comment type="similarity">
    <text evidence="3">Belongs to the protein kinase superfamily. Ser/Thr protein kinase family.</text>
</comment>
<feature type="transmembrane region" description="Helical" evidence="25">
    <location>
        <begin position="617"/>
        <end position="641"/>
    </location>
</feature>
<gene>
    <name evidence="27" type="ORF">Cni_G02594</name>
</gene>
<dbReference type="Gene3D" id="3.80.10.10">
    <property type="entry name" value="Ribonuclease Inhibitor"/>
    <property type="match status" value="3"/>
</dbReference>
<dbReference type="PROSITE" id="PS00108">
    <property type="entry name" value="PROTEIN_KINASE_ST"/>
    <property type="match status" value="1"/>
</dbReference>
<dbReference type="FunFam" id="3.80.10.10:FF:000299">
    <property type="entry name" value="Piriformospora indica-insensitive protein 2"/>
    <property type="match status" value="1"/>
</dbReference>
<evidence type="ECO:0000256" key="13">
    <source>
        <dbReference type="ARBA" id="ARBA00022741"/>
    </source>
</evidence>
<evidence type="ECO:0000256" key="15">
    <source>
        <dbReference type="ARBA" id="ARBA00022840"/>
    </source>
</evidence>
<dbReference type="PANTHER" id="PTHR27008">
    <property type="entry name" value="OS04G0122200 PROTEIN"/>
    <property type="match status" value="1"/>
</dbReference>
<dbReference type="Pfam" id="PF00069">
    <property type="entry name" value="Pkinase"/>
    <property type="match status" value="1"/>
</dbReference>
<dbReference type="InterPro" id="IPR000719">
    <property type="entry name" value="Prot_kinase_dom"/>
</dbReference>
<evidence type="ECO:0000256" key="4">
    <source>
        <dbReference type="ARBA" id="ARBA00012513"/>
    </source>
</evidence>
<sequence length="993" mass="107809">MSPIVQKNAFMEHQKCFTFACALRPYSFILLLLLLSSSASLSASQSIVESSTDRLALLSFESLLSYTSQALSSWRNTSLHFCQWRGVNCSDLGGESRVTALDLHSLNLTGKLSPSLANLTFLRTLNLNQNNLRGPIPRDLASLSNLAHLDLSGNMLEGEIPGDLGSLSKLETLSLSNKYLTGSIPQEIWNLSSIKVLVISFTGLSGGIPAAIGNLSSLTYLDLNSNKFTGPIPPSIGNLARLEYLDLHINLLNGSIPSEIGKLASLGSLFLGANQLTGSIPKTLGSLKNLTGLILSYNRLEAGNAAEWGFVDALTNCTRLVLLILTRNALGGVLPESIANLSKTLQFLSLDNNQIAGSIPAEIGNLLNLTEMNLSSNLLSGAIPASLGNIRGLVQMDLSRNRFAGQIPATLGNLTSLTHLILSYNELNGSIPASLGNCSLITLQLESNKLTGTVPKEIISISSLSIIFNVSHNSLTGSLPSQVGSLKNIQTIDVSNNRLSGKIPDSIAACEVLQDLHMQGNIFEGSIPSTFSQLRGLVVLDVSSNNLSGNIPDFLRRFHNMTYLNISYNNFDGELPKDGVFSNATTFSVVGNSKLCGGITELYLPPCSAQTSKKKHLAISVAGGIFCLIVLISFLAALYLLRKSRRYSALNPSSCIKEQPRKVSFDELQRATDGFSLANLFGVGSFGSVYKGMMDWEDHKVVAVKVFNLQEKGALKSFMAECEALRNIRHRNLVKILTSCSSVDFRGNEFRALVFEFIPNGSLDEWLHPKVDEQGKLRMLSLIQRLNISIDVASALAYLHHHGTTPIIHCDLKPNNVLLDHDMVARVGDFGLARFLAATANTSTMERSMSSSINLKGTIGYAAPEYGMTNKVSAQGDVYSYGILILEMFTGKRPTDDTFSEGLNLHKYVEMALQERVAETIDPKLFLEVEGGVDLSTNESRMRAIECITSMLRIGILCSKESPKERMNMEDVKRELHNIKDAFIGCTVAGLNL</sequence>
<comment type="function">
    <text evidence="22">Receptor kinase that detects X.oryzae pv. oryzae protein Ax21 to promote innate immunity. Following X.oryzae pv. oryzae protein Ax21 detection, undergoes cleavage, releasing the processed protein kinase Xa21 chain.</text>
</comment>
<evidence type="ECO:0000256" key="9">
    <source>
        <dbReference type="ARBA" id="ARBA00022679"/>
    </source>
</evidence>